<accession>A0A1F5ZT31</accession>
<evidence type="ECO:0000313" key="3">
    <source>
        <dbReference type="Proteomes" id="UP000176923"/>
    </source>
</evidence>
<dbReference type="Proteomes" id="UP000176923">
    <property type="component" value="Unassembled WGS sequence"/>
</dbReference>
<organism evidence="2 3">
    <name type="scientific">Candidatus Gottesmanbacteria bacterium RIFCSPHIGHO2_02_FULL_39_11</name>
    <dbReference type="NCBI Taxonomy" id="1798382"/>
    <lineage>
        <taxon>Bacteria</taxon>
        <taxon>Candidatus Gottesmaniibacteriota</taxon>
    </lineage>
</organism>
<evidence type="ECO:0000313" key="2">
    <source>
        <dbReference type="EMBL" id="OGG15599.1"/>
    </source>
</evidence>
<keyword evidence="1" id="KW-0472">Membrane</keyword>
<comment type="caution">
    <text evidence="2">The sequence shown here is derived from an EMBL/GenBank/DDBJ whole genome shotgun (WGS) entry which is preliminary data.</text>
</comment>
<dbReference type="EMBL" id="MFJL01000022">
    <property type="protein sequence ID" value="OGG15599.1"/>
    <property type="molecule type" value="Genomic_DNA"/>
</dbReference>
<evidence type="ECO:0000256" key="1">
    <source>
        <dbReference type="SAM" id="Phobius"/>
    </source>
</evidence>
<keyword evidence="1" id="KW-0812">Transmembrane</keyword>
<keyword evidence="1" id="KW-1133">Transmembrane helix</keyword>
<protein>
    <submittedName>
        <fullName evidence="2">Uncharacterized protein</fullName>
    </submittedName>
</protein>
<feature type="transmembrane region" description="Helical" evidence="1">
    <location>
        <begin position="12"/>
        <end position="32"/>
    </location>
</feature>
<dbReference type="AlphaFoldDB" id="A0A1F5ZT31"/>
<name>A0A1F5ZT31_9BACT</name>
<sequence length="63" mass="7686">MIKIFKKINAVIASLFLFVFYHLIVGIMYIFYNIFIKKKNKSETTYWENFKLDHSLEHFKSAY</sequence>
<reference evidence="2 3" key="1">
    <citation type="journal article" date="2016" name="Nat. Commun.">
        <title>Thousands of microbial genomes shed light on interconnected biogeochemical processes in an aquifer system.</title>
        <authorList>
            <person name="Anantharaman K."/>
            <person name="Brown C.T."/>
            <person name="Hug L.A."/>
            <person name="Sharon I."/>
            <person name="Castelle C.J."/>
            <person name="Probst A.J."/>
            <person name="Thomas B.C."/>
            <person name="Singh A."/>
            <person name="Wilkins M.J."/>
            <person name="Karaoz U."/>
            <person name="Brodie E.L."/>
            <person name="Williams K.H."/>
            <person name="Hubbard S.S."/>
            <person name="Banfield J.F."/>
        </authorList>
    </citation>
    <scope>NUCLEOTIDE SEQUENCE [LARGE SCALE GENOMIC DNA]</scope>
</reference>
<proteinExistence type="predicted"/>
<gene>
    <name evidence="2" type="ORF">A3D77_02790</name>
</gene>
<dbReference type="STRING" id="1798382.A3D77_02790"/>